<protein>
    <submittedName>
        <fullName evidence="2">Uncharacterized protein</fullName>
    </submittedName>
</protein>
<organism evidence="2 3">
    <name type="scientific">Hymenobacter koreensis</name>
    <dbReference type="NCBI Taxonomy" id="1084523"/>
    <lineage>
        <taxon>Bacteria</taxon>
        <taxon>Pseudomonadati</taxon>
        <taxon>Bacteroidota</taxon>
        <taxon>Cytophagia</taxon>
        <taxon>Cytophagales</taxon>
        <taxon>Hymenobacteraceae</taxon>
        <taxon>Hymenobacter</taxon>
    </lineage>
</organism>
<keyword evidence="1" id="KW-0812">Transmembrane</keyword>
<name>A0ABP8JNM8_9BACT</name>
<reference evidence="3" key="1">
    <citation type="journal article" date="2019" name="Int. J. Syst. Evol. Microbiol.">
        <title>The Global Catalogue of Microorganisms (GCM) 10K type strain sequencing project: providing services to taxonomists for standard genome sequencing and annotation.</title>
        <authorList>
            <consortium name="The Broad Institute Genomics Platform"/>
            <consortium name="The Broad Institute Genome Sequencing Center for Infectious Disease"/>
            <person name="Wu L."/>
            <person name="Ma J."/>
        </authorList>
    </citation>
    <scope>NUCLEOTIDE SEQUENCE [LARGE SCALE GENOMIC DNA]</scope>
    <source>
        <strain evidence="3">JCM 17924</strain>
    </source>
</reference>
<keyword evidence="3" id="KW-1185">Reference proteome</keyword>
<gene>
    <name evidence="2" type="ORF">GCM10023186_45480</name>
</gene>
<accession>A0ABP8JNM8</accession>
<dbReference type="EMBL" id="BAABHA010000015">
    <property type="protein sequence ID" value="GAA4393672.1"/>
    <property type="molecule type" value="Genomic_DNA"/>
</dbReference>
<evidence type="ECO:0000313" key="3">
    <source>
        <dbReference type="Proteomes" id="UP001500454"/>
    </source>
</evidence>
<keyword evidence="1" id="KW-0472">Membrane</keyword>
<keyword evidence="1" id="KW-1133">Transmembrane helix</keyword>
<evidence type="ECO:0000256" key="1">
    <source>
        <dbReference type="SAM" id="Phobius"/>
    </source>
</evidence>
<dbReference type="Proteomes" id="UP001500454">
    <property type="component" value="Unassembled WGS sequence"/>
</dbReference>
<evidence type="ECO:0000313" key="2">
    <source>
        <dbReference type="EMBL" id="GAA4393672.1"/>
    </source>
</evidence>
<sequence length="127" mass="15091">MDKVYHWVGFFFVWVFIGVTVGIAGYLLWRALPVALTRKLGNAWVWVRVFVFGIKWRLPYEGSRVLLTMYSGNRTLARWERDVIAAVIRHSKPFWRMEEVSRETEAWLDEEIAKLKTETAELRRQQS</sequence>
<dbReference type="RefSeq" id="WP_345228043.1">
    <property type="nucleotide sequence ID" value="NZ_BAABHA010000015.1"/>
</dbReference>
<comment type="caution">
    <text evidence="2">The sequence shown here is derived from an EMBL/GenBank/DDBJ whole genome shotgun (WGS) entry which is preliminary data.</text>
</comment>
<proteinExistence type="predicted"/>
<feature type="transmembrane region" description="Helical" evidence="1">
    <location>
        <begin position="6"/>
        <end position="29"/>
    </location>
</feature>